<dbReference type="Proteomes" id="UP000046392">
    <property type="component" value="Unplaced"/>
</dbReference>
<evidence type="ECO:0000313" key="1">
    <source>
        <dbReference type="Proteomes" id="UP000046392"/>
    </source>
</evidence>
<protein>
    <submittedName>
        <fullName evidence="2">ZP domain-containing protein</fullName>
    </submittedName>
</protein>
<proteinExistence type="predicted"/>
<reference evidence="2" key="1">
    <citation type="submission" date="2017-02" db="UniProtKB">
        <authorList>
            <consortium name="WormBaseParasite"/>
        </authorList>
    </citation>
    <scope>IDENTIFICATION</scope>
</reference>
<evidence type="ECO:0000313" key="2">
    <source>
        <dbReference type="WBParaSite" id="SPAL_0000602500.1"/>
    </source>
</evidence>
<keyword evidence="1" id="KW-1185">Reference proteome</keyword>
<dbReference type="WBParaSite" id="SPAL_0000602500.1">
    <property type="protein sequence ID" value="SPAL_0000602500.1"/>
    <property type="gene ID" value="SPAL_0000602500"/>
</dbReference>
<organism evidence="1 2">
    <name type="scientific">Strongyloides papillosus</name>
    <name type="common">Intestinal threadworm</name>
    <dbReference type="NCBI Taxonomy" id="174720"/>
    <lineage>
        <taxon>Eukaryota</taxon>
        <taxon>Metazoa</taxon>
        <taxon>Ecdysozoa</taxon>
        <taxon>Nematoda</taxon>
        <taxon>Chromadorea</taxon>
        <taxon>Rhabditida</taxon>
        <taxon>Tylenchina</taxon>
        <taxon>Panagrolaimomorpha</taxon>
        <taxon>Strongyloidoidea</taxon>
        <taxon>Strongyloididae</taxon>
        <taxon>Strongyloides</taxon>
    </lineage>
</organism>
<accession>A0A0N5BJ98</accession>
<name>A0A0N5BJ98_STREA</name>
<dbReference type="AlphaFoldDB" id="A0A0N5BJ98"/>
<sequence length="157" mass="17947">MDSENLGNLKIFNNVEEVGKSVFDVYIREINAEVDSLDKKRRKMSNVKICSDGGKMMVLKLRDHVNFSSFERKFCSSAISLGFNAGKMCQLSFEFNKKLHGELKHGKKICTYRVNSYLTFARPIGKDGVISYIDVSIEVPQENNDDVNLFQCYIKNI</sequence>